<evidence type="ECO:0000256" key="8">
    <source>
        <dbReference type="SAM" id="SignalP"/>
    </source>
</evidence>
<evidence type="ECO:0000256" key="7">
    <source>
        <dbReference type="PROSITE-ProRule" id="PRU01373"/>
    </source>
</evidence>
<name>A0A858RGV5_9BACT</name>
<dbReference type="PROSITE" id="PS52029">
    <property type="entry name" value="LD_TPASE"/>
    <property type="match status" value="1"/>
</dbReference>
<reference evidence="10 11" key="1">
    <citation type="submission" date="2020-04" db="EMBL/GenBank/DDBJ databases">
        <title>Luteolibacter sp. G-1-1-1 isolated from soil.</title>
        <authorList>
            <person name="Dahal R.H."/>
        </authorList>
    </citation>
    <scope>NUCLEOTIDE SEQUENCE [LARGE SCALE GENOMIC DNA]</scope>
    <source>
        <strain evidence="10 11">G-1-1-1</strain>
    </source>
</reference>
<dbReference type="AlphaFoldDB" id="A0A858RGV5"/>
<dbReference type="EMBL" id="CP051774">
    <property type="protein sequence ID" value="QJE96087.1"/>
    <property type="molecule type" value="Genomic_DNA"/>
</dbReference>
<sequence>MVPFQSYLLRCLPVMLGMALISCAAPPRIIDKKRPPQKADYVMYEWYDDTGPGKVAININLSEQRARYTRGGRDIGWSYVATGKEGYGTPSGRYSITEKIVDKHSNRYGWIEDEWGNVTNGDAKPSTAVPAGERYVPAPMPYWMRLTSYGIGMHAGIIPKPGEAASHGCIRLPKELAPVLFESVNVGTPVTITH</sequence>
<keyword evidence="8" id="KW-0732">Signal</keyword>
<evidence type="ECO:0000256" key="5">
    <source>
        <dbReference type="ARBA" id="ARBA00022984"/>
    </source>
</evidence>
<dbReference type="Gene3D" id="2.40.440.10">
    <property type="entry name" value="L,D-transpeptidase catalytic domain-like"/>
    <property type="match status" value="1"/>
</dbReference>
<dbReference type="GO" id="GO:0005576">
    <property type="term" value="C:extracellular region"/>
    <property type="evidence" value="ECO:0007669"/>
    <property type="project" value="TreeGrafter"/>
</dbReference>
<feature type="domain" description="L,D-TPase catalytic" evidence="9">
    <location>
        <begin position="55"/>
        <end position="193"/>
    </location>
</feature>
<gene>
    <name evidence="10" type="ORF">HHL09_09920</name>
</gene>
<feature type="chain" id="PRO_5033024011" evidence="8">
    <location>
        <begin position="25"/>
        <end position="194"/>
    </location>
</feature>
<dbReference type="InterPro" id="IPR038063">
    <property type="entry name" value="Transpep_catalytic_dom"/>
</dbReference>
<evidence type="ECO:0000256" key="4">
    <source>
        <dbReference type="ARBA" id="ARBA00022960"/>
    </source>
</evidence>
<dbReference type="Pfam" id="PF03734">
    <property type="entry name" value="YkuD"/>
    <property type="match status" value="1"/>
</dbReference>
<evidence type="ECO:0000256" key="1">
    <source>
        <dbReference type="ARBA" id="ARBA00004752"/>
    </source>
</evidence>
<accession>A0A858RGV5</accession>
<evidence type="ECO:0000256" key="6">
    <source>
        <dbReference type="ARBA" id="ARBA00023316"/>
    </source>
</evidence>
<feature type="active site" description="Proton donor/acceptor" evidence="7">
    <location>
        <position position="154"/>
    </location>
</feature>
<evidence type="ECO:0000256" key="2">
    <source>
        <dbReference type="ARBA" id="ARBA00005992"/>
    </source>
</evidence>
<evidence type="ECO:0000259" key="9">
    <source>
        <dbReference type="PROSITE" id="PS52029"/>
    </source>
</evidence>
<feature type="signal peptide" evidence="8">
    <location>
        <begin position="1"/>
        <end position="24"/>
    </location>
</feature>
<dbReference type="SUPFAM" id="SSF141523">
    <property type="entry name" value="L,D-transpeptidase catalytic domain-like"/>
    <property type="match status" value="1"/>
</dbReference>
<keyword evidence="6 7" id="KW-0961">Cell wall biogenesis/degradation</keyword>
<dbReference type="PANTHER" id="PTHR30582:SF2">
    <property type="entry name" value="L,D-TRANSPEPTIDASE YCIB-RELATED"/>
    <property type="match status" value="1"/>
</dbReference>
<keyword evidence="11" id="KW-1185">Reference proteome</keyword>
<dbReference type="InterPro" id="IPR005490">
    <property type="entry name" value="LD_TPept_cat_dom"/>
</dbReference>
<dbReference type="CDD" id="cd16913">
    <property type="entry name" value="YkuD_like"/>
    <property type="match status" value="1"/>
</dbReference>
<protein>
    <submittedName>
        <fullName evidence="10">L,D-transpeptidase family protein</fullName>
    </submittedName>
</protein>
<dbReference type="GO" id="GO:0071555">
    <property type="term" value="P:cell wall organization"/>
    <property type="evidence" value="ECO:0007669"/>
    <property type="project" value="UniProtKB-UniRule"/>
</dbReference>
<dbReference type="KEGG" id="luo:HHL09_09920"/>
<evidence type="ECO:0000313" key="11">
    <source>
        <dbReference type="Proteomes" id="UP000501812"/>
    </source>
</evidence>
<comment type="pathway">
    <text evidence="1 7">Cell wall biogenesis; peptidoglycan biosynthesis.</text>
</comment>
<dbReference type="RefSeq" id="WP_169454473.1">
    <property type="nucleotide sequence ID" value="NZ_CP051774.1"/>
</dbReference>
<evidence type="ECO:0000256" key="3">
    <source>
        <dbReference type="ARBA" id="ARBA00022679"/>
    </source>
</evidence>
<dbReference type="GO" id="GO:0008360">
    <property type="term" value="P:regulation of cell shape"/>
    <property type="evidence" value="ECO:0007669"/>
    <property type="project" value="UniProtKB-UniRule"/>
</dbReference>
<dbReference type="Proteomes" id="UP000501812">
    <property type="component" value="Chromosome"/>
</dbReference>
<organism evidence="10 11">
    <name type="scientific">Luteolibacter luteus</name>
    <dbReference type="NCBI Taxonomy" id="2728835"/>
    <lineage>
        <taxon>Bacteria</taxon>
        <taxon>Pseudomonadati</taxon>
        <taxon>Verrucomicrobiota</taxon>
        <taxon>Verrucomicrobiia</taxon>
        <taxon>Verrucomicrobiales</taxon>
        <taxon>Verrucomicrobiaceae</taxon>
        <taxon>Luteolibacter</taxon>
    </lineage>
</organism>
<dbReference type="GO" id="GO:0016740">
    <property type="term" value="F:transferase activity"/>
    <property type="evidence" value="ECO:0007669"/>
    <property type="project" value="UniProtKB-KW"/>
</dbReference>
<keyword evidence="5 7" id="KW-0573">Peptidoglycan synthesis</keyword>
<dbReference type="UniPathway" id="UPA00219"/>
<proteinExistence type="inferred from homology"/>
<dbReference type="GO" id="GO:0071972">
    <property type="term" value="F:peptidoglycan L,D-transpeptidase activity"/>
    <property type="evidence" value="ECO:0007669"/>
    <property type="project" value="TreeGrafter"/>
</dbReference>
<comment type="similarity">
    <text evidence="2">Belongs to the YkuD family.</text>
</comment>
<dbReference type="GO" id="GO:0018104">
    <property type="term" value="P:peptidoglycan-protein cross-linking"/>
    <property type="evidence" value="ECO:0007669"/>
    <property type="project" value="TreeGrafter"/>
</dbReference>
<dbReference type="PANTHER" id="PTHR30582">
    <property type="entry name" value="L,D-TRANSPEPTIDASE"/>
    <property type="match status" value="1"/>
</dbReference>
<keyword evidence="3" id="KW-0808">Transferase</keyword>
<dbReference type="InterPro" id="IPR050979">
    <property type="entry name" value="LD-transpeptidase"/>
</dbReference>
<keyword evidence="4 7" id="KW-0133">Cell shape</keyword>
<evidence type="ECO:0000313" key="10">
    <source>
        <dbReference type="EMBL" id="QJE96087.1"/>
    </source>
</evidence>
<feature type="active site" description="Nucleophile" evidence="7">
    <location>
        <position position="169"/>
    </location>
</feature>